<dbReference type="EMBL" id="ASPP01018059">
    <property type="protein sequence ID" value="ETO16592.1"/>
    <property type="molecule type" value="Genomic_DNA"/>
</dbReference>
<keyword evidence="2" id="KW-1185">Reference proteome</keyword>
<accession>X6MT15</accession>
<reference evidence="1 2" key="1">
    <citation type="journal article" date="2013" name="Curr. Biol.">
        <title>The Genome of the Foraminiferan Reticulomyxa filosa.</title>
        <authorList>
            <person name="Glockner G."/>
            <person name="Hulsmann N."/>
            <person name="Schleicher M."/>
            <person name="Noegel A.A."/>
            <person name="Eichinger L."/>
            <person name="Gallinger C."/>
            <person name="Pawlowski J."/>
            <person name="Sierra R."/>
            <person name="Euteneuer U."/>
            <person name="Pillet L."/>
            <person name="Moustafa A."/>
            <person name="Platzer M."/>
            <person name="Groth M."/>
            <person name="Szafranski K."/>
            <person name="Schliwa M."/>
        </authorList>
    </citation>
    <scope>NUCLEOTIDE SEQUENCE [LARGE SCALE GENOMIC DNA]</scope>
</reference>
<evidence type="ECO:0000313" key="2">
    <source>
        <dbReference type="Proteomes" id="UP000023152"/>
    </source>
</evidence>
<protein>
    <recommendedName>
        <fullName evidence="3">Kelch motif family protein</fullName>
    </recommendedName>
</protein>
<comment type="caution">
    <text evidence="1">The sequence shown here is derived from an EMBL/GenBank/DDBJ whole genome shotgun (WGS) entry which is preliminary data.</text>
</comment>
<dbReference type="InterPro" id="IPR015915">
    <property type="entry name" value="Kelch-typ_b-propeller"/>
</dbReference>
<dbReference type="AlphaFoldDB" id="X6MT15"/>
<sequence length="346" mass="40292">MNKQTFEILKTCLLCLKKLNVCYTNTKSLFVVVFTKETVILIIQSKTNTMDANNDNNEITLLSFGGKYKYTLVMKYVSVWGNDNNDDGMNKLKKSKNCNQWIPFTSNENHPIHIGRDEYCYDGVRAVIGGSDNHLLFITYQRNNISVFNLNTFQFIKHETFPTNNCINYHCFILKSEHGQMKTNNKRSYEMLLFDQKTGLSIEYDEDNNNFQFRHIPVCKDAAPFNRYAYVCINDAILFFDGQSWKGNKSVASKTLHKYSIQKKTWSTFKHILPISLQNCFGILNEDNTHIHIIGGSNGKDAVSTHMKIKVREWIDSRQLVTFPFNTLDLHIFCNKYKYTFVLYIN</sequence>
<name>X6MT15_RETFI</name>
<proteinExistence type="predicted"/>
<dbReference type="Proteomes" id="UP000023152">
    <property type="component" value="Unassembled WGS sequence"/>
</dbReference>
<gene>
    <name evidence="1" type="ORF">RFI_20747</name>
</gene>
<organism evidence="1 2">
    <name type="scientific">Reticulomyxa filosa</name>
    <dbReference type="NCBI Taxonomy" id="46433"/>
    <lineage>
        <taxon>Eukaryota</taxon>
        <taxon>Sar</taxon>
        <taxon>Rhizaria</taxon>
        <taxon>Retaria</taxon>
        <taxon>Foraminifera</taxon>
        <taxon>Monothalamids</taxon>
        <taxon>Reticulomyxidae</taxon>
        <taxon>Reticulomyxa</taxon>
    </lineage>
</organism>
<dbReference type="SUPFAM" id="SSF50965">
    <property type="entry name" value="Galactose oxidase, central domain"/>
    <property type="match status" value="1"/>
</dbReference>
<dbReference type="Gene3D" id="2.120.10.80">
    <property type="entry name" value="Kelch-type beta propeller"/>
    <property type="match status" value="1"/>
</dbReference>
<evidence type="ECO:0000313" key="1">
    <source>
        <dbReference type="EMBL" id="ETO16592.1"/>
    </source>
</evidence>
<dbReference type="OrthoDB" id="45365at2759"/>
<dbReference type="InterPro" id="IPR011043">
    <property type="entry name" value="Gal_Oxase/kelch_b-propeller"/>
</dbReference>
<evidence type="ECO:0008006" key="3">
    <source>
        <dbReference type="Google" id="ProtNLM"/>
    </source>
</evidence>